<protein>
    <submittedName>
        <fullName evidence="1">Uncharacterized protein</fullName>
    </submittedName>
</protein>
<organism evidence="1">
    <name type="scientific">Terrestrivirus sp</name>
    <dbReference type="NCBI Taxonomy" id="2487775"/>
    <lineage>
        <taxon>Viruses</taxon>
        <taxon>Varidnaviria</taxon>
        <taxon>Bamfordvirae</taxon>
        <taxon>Nucleocytoviricota</taxon>
        <taxon>Megaviricetes</taxon>
        <taxon>Imitervirales</taxon>
        <taxon>Mimiviridae</taxon>
        <taxon>Klosneuvirinae</taxon>
    </lineage>
</organism>
<proteinExistence type="predicted"/>
<gene>
    <name evidence="1" type="ORF">Terrestrivirus1_21</name>
</gene>
<evidence type="ECO:0000313" key="1">
    <source>
        <dbReference type="EMBL" id="AYV75147.1"/>
    </source>
</evidence>
<reference evidence="1" key="1">
    <citation type="submission" date="2018-10" db="EMBL/GenBank/DDBJ databases">
        <title>Hidden diversity of soil giant viruses.</title>
        <authorList>
            <person name="Schulz F."/>
            <person name="Alteio L."/>
            <person name="Goudeau D."/>
            <person name="Ryan E.M."/>
            <person name="Malmstrom R.R."/>
            <person name="Blanchard J."/>
            <person name="Woyke T."/>
        </authorList>
    </citation>
    <scope>NUCLEOTIDE SEQUENCE</scope>
    <source>
        <strain evidence="1">TEV1</strain>
    </source>
</reference>
<sequence length="35" mass="3913">MEIKKCPNPKSRSTLCQDISCTICLNRSFASHDNA</sequence>
<dbReference type="EMBL" id="MK071979">
    <property type="protein sequence ID" value="AYV75147.1"/>
    <property type="molecule type" value="Genomic_DNA"/>
</dbReference>
<name>A0A3G4ZJY3_9VIRU</name>
<accession>A0A3G4ZJY3</accession>